<gene>
    <name evidence="7" type="ORF">LCGC14_1981160</name>
</gene>
<feature type="domain" description="HTH lysR-type" evidence="6">
    <location>
        <begin position="1"/>
        <end position="58"/>
    </location>
</feature>
<dbReference type="AlphaFoldDB" id="A0A0F9F8W0"/>
<dbReference type="GO" id="GO:0003677">
    <property type="term" value="F:DNA binding"/>
    <property type="evidence" value="ECO:0007669"/>
    <property type="project" value="UniProtKB-KW"/>
</dbReference>
<comment type="caution">
    <text evidence="7">The sequence shown here is derived from an EMBL/GenBank/DDBJ whole genome shotgun (WGS) entry which is preliminary data.</text>
</comment>
<dbReference type="PANTHER" id="PTHR30419">
    <property type="entry name" value="HTH-TYPE TRANSCRIPTIONAL REGULATOR YBHD"/>
    <property type="match status" value="1"/>
</dbReference>
<dbReference type="PANTHER" id="PTHR30419:SF8">
    <property type="entry name" value="NITROGEN ASSIMILATION TRANSCRIPTIONAL ACTIVATOR-RELATED"/>
    <property type="match status" value="1"/>
</dbReference>
<dbReference type="InterPro" id="IPR036388">
    <property type="entry name" value="WH-like_DNA-bd_sf"/>
</dbReference>
<name>A0A0F9F8W0_9ZZZZ</name>
<evidence type="ECO:0000256" key="3">
    <source>
        <dbReference type="ARBA" id="ARBA00023125"/>
    </source>
</evidence>
<dbReference type="GO" id="GO:0003700">
    <property type="term" value="F:DNA-binding transcription factor activity"/>
    <property type="evidence" value="ECO:0007669"/>
    <property type="project" value="InterPro"/>
</dbReference>
<keyword evidence="2" id="KW-0805">Transcription regulation</keyword>
<dbReference type="InterPro" id="IPR036390">
    <property type="entry name" value="WH_DNA-bd_sf"/>
</dbReference>
<evidence type="ECO:0000313" key="7">
    <source>
        <dbReference type="EMBL" id="KKL82799.1"/>
    </source>
</evidence>
<reference evidence="7" key="1">
    <citation type="journal article" date="2015" name="Nature">
        <title>Complex archaea that bridge the gap between prokaryotes and eukaryotes.</title>
        <authorList>
            <person name="Spang A."/>
            <person name="Saw J.H."/>
            <person name="Jorgensen S.L."/>
            <person name="Zaremba-Niedzwiedzka K."/>
            <person name="Martijn J."/>
            <person name="Lind A.E."/>
            <person name="van Eijk R."/>
            <person name="Schleper C."/>
            <person name="Guy L."/>
            <person name="Ettema T.J."/>
        </authorList>
    </citation>
    <scope>NUCLEOTIDE SEQUENCE</scope>
</reference>
<dbReference type="Pfam" id="PF03466">
    <property type="entry name" value="LysR_substrate"/>
    <property type="match status" value="1"/>
</dbReference>
<feature type="compositionally biased region" description="Polar residues" evidence="5">
    <location>
        <begin position="293"/>
        <end position="306"/>
    </location>
</feature>
<dbReference type="PRINTS" id="PR00039">
    <property type="entry name" value="HTHLYSR"/>
</dbReference>
<dbReference type="Gene3D" id="1.10.10.10">
    <property type="entry name" value="Winged helix-like DNA-binding domain superfamily/Winged helix DNA-binding domain"/>
    <property type="match status" value="1"/>
</dbReference>
<evidence type="ECO:0000256" key="2">
    <source>
        <dbReference type="ARBA" id="ARBA00023015"/>
    </source>
</evidence>
<protein>
    <recommendedName>
        <fullName evidence="6">HTH lysR-type domain-containing protein</fullName>
    </recommendedName>
</protein>
<evidence type="ECO:0000256" key="4">
    <source>
        <dbReference type="ARBA" id="ARBA00023163"/>
    </source>
</evidence>
<dbReference type="SUPFAM" id="SSF46785">
    <property type="entry name" value="Winged helix' DNA-binding domain"/>
    <property type="match status" value="1"/>
</dbReference>
<dbReference type="CDD" id="cd05466">
    <property type="entry name" value="PBP2_LTTR_substrate"/>
    <property type="match status" value="1"/>
</dbReference>
<proteinExistence type="inferred from homology"/>
<feature type="region of interest" description="Disordered" evidence="5">
    <location>
        <begin position="293"/>
        <end position="314"/>
    </location>
</feature>
<dbReference type="Gene3D" id="3.40.190.290">
    <property type="match status" value="1"/>
</dbReference>
<organism evidence="7">
    <name type="scientific">marine sediment metagenome</name>
    <dbReference type="NCBI Taxonomy" id="412755"/>
    <lineage>
        <taxon>unclassified sequences</taxon>
        <taxon>metagenomes</taxon>
        <taxon>ecological metagenomes</taxon>
    </lineage>
</organism>
<dbReference type="GO" id="GO:0005829">
    <property type="term" value="C:cytosol"/>
    <property type="evidence" value="ECO:0007669"/>
    <property type="project" value="TreeGrafter"/>
</dbReference>
<dbReference type="FunFam" id="1.10.10.10:FF:000001">
    <property type="entry name" value="LysR family transcriptional regulator"/>
    <property type="match status" value="1"/>
</dbReference>
<keyword evidence="3" id="KW-0238">DNA-binding</keyword>
<dbReference type="InterPro" id="IPR005119">
    <property type="entry name" value="LysR_subst-bd"/>
</dbReference>
<comment type="similarity">
    <text evidence="1">Belongs to the LysR transcriptional regulatory family.</text>
</comment>
<dbReference type="EMBL" id="LAZR01022171">
    <property type="protein sequence ID" value="KKL82799.1"/>
    <property type="molecule type" value="Genomic_DNA"/>
</dbReference>
<evidence type="ECO:0000256" key="1">
    <source>
        <dbReference type="ARBA" id="ARBA00009437"/>
    </source>
</evidence>
<dbReference type="Pfam" id="PF00126">
    <property type="entry name" value="HTH_1"/>
    <property type="match status" value="1"/>
</dbReference>
<keyword evidence="4" id="KW-0804">Transcription</keyword>
<dbReference type="InterPro" id="IPR050950">
    <property type="entry name" value="HTH-type_LysR_regulators"/>
</dbReference>
<sequence length="314" mass="34629">MNLDVLKTFCDLVDSGSFSKAAEINLVSQSAVSQQLAKLERELGTQLINRGRGPVAPTEAGKAFYQGAGEMIRRYETLVGEVRSAADMIRGVLRVGTIYSVGMYSLNPFVKRFIQAHPEVALRIEDMRAHGIYQSVATGELAVGIVAYPQRQRAIEISPFITEELVVAVGMAHRLARRRRIAPAELDGEDFVAFEPDVPTRRHIDRLLKAERVRVNVVMEFDNNDTLKRAVEIGAGVTILPRTVMEREIAAGTLTAVCFKDPKRWVRPLGILRARGKAPTPAERMFLGILRASGQSGSPTLPSRRTPSARRRGG</sequence>
<dbReference type="PROSITE" id="PS50931">
    <property type="entry name" value="HTH_LYSR"/>
    <property type="match status" value="1"/>
</dbReference>
<evidence type="ECO:0000256" key="5">
    <source>
        <dbReference type="SAM" id="MobiDB-lite"/>
    </source>
</evidence>
<evidence type="ECO:0000259" key="6">
    <source>
        <dbReference type="PROSITE" id="PS50931"/>
    </source>
</evidence>
<dbReference type="SUPFAM" id="SSF53850">
    <property type="entry name" value="Periplasmic binding protein-like II"/>
    <property type="match status" value="1"/>
</dbReference>
<accession>A0A0F9F8W0</accession>
<dbReference type="InterPro" id="IPR000847">
    <property type="entry name" value="LysR_HTH_N"/>
</dbReference>